<dbReference type="EMBL" id="KV441392">
    <property type="protein sequence ID" value="OAF60223.1"/>
    <property type="molecule type" value="Genomic_DNA"/>
</dbReference>
<keyword evidence="10 11" id="KW-0968">Cytoplasmic vesicle</keyword>
<keyword evidence="6 11" id="KW-0931">ER-Golgi transport</keyword>
<dbReference type="VEuPathDB" id="FungiDB:GMDG_06608"/>
<organism evidence="12">
    <name type="scientific">Pseudogymnoascus destructans</name>
    <dbReference type="NCBI Taxonomy" id="655981"/>
    <lineage>
        <taxon>Eukaryota</taxon>
        <taxon>Fungi</taxon>
        <taxon>Dikarya</taxon>
        <taxon>Ascomycota</taxon>
        <taxon>Pezizomycotina</taxon>
        <taxon>Leotiomycetes</taxon>
        <taxon>Thelebolales</taxon>
        <taxon>Thelebolaceae</taxon>
        <taxon>Pseudogymnoascus</taxon>
    </lineage>
</organism>
<name>A0A177AGC0_9PEZI</name>
<dbReference type="Proteomes" id="UP000077154">
    <property type="component" value="Unassembled WGS sequence"/>
</dbReference>
<dbReference type="eggNOG" id="KOG3081">
    <property type="taxonomic scope" value="Eukaryota"/>
</dbReference>
<dbReference type="PANTHER" id="PTHR10805">
    <property type="entry name" value="COATOMER SUBUNIT EPSILON"/>
    <property type="match status" value="1"/>
</dbReference>
<dbReference type="GO" id="GO:0005198">
    <property type="term" value="F:structural molecule activity"/>
    <property type="evidence" value="ECO:0007669"/>
    <property type="project" value="UniProtKB-UniRule"/>
</dbReference>
<keyword evidence="9 11" id="KW-0472">Membrane</keyword>
<dbReference type="GO" id="GO:0006890">
    <property type="term" value="P:retrograde vesicle-mediated transport, Golgi to endoplasmic reticulum"/>
    <property type="evidence" value="ECO:0007669"/>
    <property type="project" value="UniProtKB-UniRule"/>
</dbReference>
<keyword evidence="8 11" id="KW-0333">Golgi apparatus</keyword>
<dbReference type="Pfam" id="PF04733">
    <property type="entry name" value="Coatomer_E"/>
    <property type="match status" value="1"/>
</dbReference>
<evidence type="ECO:0000256" key="10">
    <source>
        <dbReference type="ARBA" id="ARBA00023329"/>
    </source>
</evidence>
<dbReference type="GO" id="GO:0006891">
    <property type="term" value="P:intra-Golgi vesicle-mediated transport"/>
    <property type="evidence" value="ECO:0007669"/>
    <property type="project" value="TreeGrafter"/>
</dbReference>
<dbReference type="GO" id="GO:0015031">
    <property type="term" value="P:protein transport"/>
    <property type="evidence" value="ECO:0007669"/>
    <property type="project" value="UniProtKB-UniRule"/>
</dbReference>
<evidence type="ECO:0000256" key="5">
    <source>
        <dbReference type="ARBA" id="ARBA00022490"/>
    </source>
</evidence>
<evidence type="ECO:0000256" key="8">
    <source>
        <dbReference type="ARBA" id="ARBA00023034"/>
    </source>
</evidence>
<evidence type="ECO:0000256" key="2">
    <source>
        <dbReference type="ARBA" id="ARBA00004347"/>
    </source>
</evidence>
<comment type="subcellular location">
    <subcellularLocation>
        <location evidence="2">Cytoplasmic vesicle</location>
        <location evidence="2">COPI-coated vesicle membrane</location>
        <topology evidence="2">Peripheral membrane protein</topology>
        <orientation evidence="2">Cytoplasmic side</orientation>
    </subcellularLocation>
    <subcellularLocation>
        <location evidence="1">Golgi apparatus membrane</location>
        <topology evidence="1">Peripheral membrane protein</topology>
        <orientation evidence="1">Cytoplasmic side</orientation>
    </subcellularLocation>
</comment>
<accession>A0A177AGC0</accession>
<evidence type="ECO:0000256" key="3">
    <source>
        <dbReference type="ARBA" id="ARBA00008827"/>
    </source>
</evidence>
<dbReference type="InterPro" id="IPR011990">
    <property type="entry name" value="TPR-like_helical_dom_sf"/>
</dbReference>
<dbReference type="OrthoDB" id="310217at2759"/>
<keyword evidence="5 11" id="KW-0963">Cytoplasm</keyword>
<gene>
    <name evidence="12" type="ORF">VC83_03091</name>
</gene>
<dbReference type="GO" id="GO:0006888">
    <property type="term" value="P:endoplasmic reticulum to Golgi vesicle-mediated transport"/>
    <property type="evidence" value="ECO:0007669"/>
    <property type="project" value="TreeGrafter"/>
</dbReference>
<evidence type="ECO:0000256" key="6">
    <source>
        <dbReference type="ARBA" id="ARBA00022892"/>
    </source>
</evidence>
<evidence type="ECO:0000256" key="11">
    <source>
        <dbReference type="PIRNR" id="PIRNR016478"/>
    </source>
</evidence>
<evidence type="ECO:0000256" key="1">
    <source>
        <dbReference type="ARBA" id="ARBA00004255"/>
    </source>
</evidence>
<comment type="function">
    <text evidence="11">The coatomer is a cytosolic protein complex that binds to dilysine motifs and reversibly associates with Golgi non-clathrin-coated vesicles, which further mediate biosynthetic protein transport from the ER, via the Golgi up to the trans Golgi network. The coatomer complex is required for budding from Golgi membranes, and is essential for the retrograde Golgi-to-ER transport of dilysine-tagged proteins.</text>
</comment>
<keyword evidence="7 11" id="KW-0653">Protein transport</keyword>
<dbReference type="PIRSF" id="PIRSF016478">
    <property type="entry name" value="Coatomer_esu"/>
    <property type="match status" value="1"/>
</dbReference>
<proteinExistence type="inferred from homology"/>
<evidence type="ECO:0000313" key="12">
    <source>
        <dbReference type="EMBL" id="OAF60223.1"/>
    </source>
</evidence>
<evidence type="ECO:0000256" key="9">
    <source>
        <dbReference type="ARBA" id="ARBA00023136"/>
    </source>
</evidence>
<dbReference type="GO" id="GO:0000139">
    <property type="term" value="C:Golgi membrane"/>
    <property type="evidence" value="ECO:0007669"/>
    <property type="project" value="UniProtKB-SubCell"/>
</dbReference>
<dbReference type="AlphaFoldDB" id="A0A177AGC0"/>
<protein>
    <recommendedName>
        <fullName evidence="11">Coatomer subunit epsilon</fullName>
    </recommendedName>
</protein>
<evidence type="ECO:0000256" key="4">
    <source>
        <dbReference type="ARBA" id="ARBA00022448"/>
    </source>
</evidence>
<dbReference type="RefSeq" id="XP_024325505.1">
    <property type="nucleotide sequence ID" value="XM_024466740.1"/>
</dbReference>
<dbReference type="PANTHER" id="PTHR10805:SF0">
    <property type="entry name" value="COATOMER SUBUNIT EPSILON"/>
    <property type="match status" value="1"/>
</dbReference>
<dbReference type="GO" id="GO:0030126">
    <property type="term" value="C:COPI vesicle coat"/>
    <property type="evidence" value="ECO:0007669"/>
    <property type="project" value="TreeGrafter"/>
</dbReference>
<reference evidence="12" key="1">
    <citation type="submission" date="2016-03" db="EMBL/GenBank/DDBJ databases">
        <title>Updated assembly of Pseudogymnoascus destructans, the fungus causing white-nose syndrome of bats.</title>
        <authorList>
            <person name="Palmer J.M."/>
            <person name="Drees K.P."/>
            <person name="Foster J.T."/>
            <person name="Lindner D.L."/>
        </authorList>
    </citation>
    <scope>NUCLEOTIDE SEQUENCE [LARGE SCALE GENOMIC DNA]</scope>
    <source>
        <strain evidence="12">20631-21</strain>
    </source>
</reference>
<dbReference type="GeneID" id="36286168"/>
<comment type="similarity">
    <text evidence="3 11">Belongs to the COPE family.</text>
</comment>
<dbReference type="Gene3D" id="1.25.40.10">
    <property type="entry name" value="Tetratricopeptide repeat domain"/>
    <property type="match status" value="1"/>
</dbReference>
<evidence type="ECO:0000256" key="7">
    <source>
        <dbReference type="ARBA" id="ARBA00022927"/>
    </source>
</evidence>
<dbReference type="InterPro" id="IPR006822">
    <property type="entry name" value="Coatomer_esu"/>
</dbReference>
<sequence>MDPFSSEVELVDLRDHFAAGRFQEVVDYDTASLSPENKVPAHILALRAKVALGEAKEALEEIKDAESGPEYSAAKAYAEHATGKTKDALKTAEELAASAPDNATVQLLAGSVLQSEGKTEEALALLSQHQGNLEAVALIVQIHLQQNRTDLALKEVLAAKKWAQDNLLINIAESWVALRVGGEKYQEAFYVFEEIAQAPSGAATLALLSQAVSEIHLGRFEEAEAALGQAIKQFPENADVIANMAVLSILSGKDRSEYVKSLQRLDPEHPYIKGVEEKRGLFDNAASKFAAKVAA</sequence>
<dbReference type="SUPFAM" id="SSF48452">
    <property type="entry name" value="TPR-like"/>
    <property type="match status" value="1"/>
</dbReference>
<keyword evidence="4 11" id="KW-0813">Transport</keyword>